<dbReference type="PANTHER" id="PTHR36920">
    <property type="match status" value="1"/>
</dbReference>
<comment type="caution">
    <text evidence="1">The sequence shown here is derived from an EMBL/GenBank/DDBJ whole genome shotgun (WGS) entry which is preliminary data.</text>
</comment>
<reference evidence="1" key="1">
    <citation type="submission" date="2016-10" db="EMBL/GenBank/DDBJ databases">
        <title>Sequence of Gallionella enrichment culture.</title>
        <authorList>
            <person name="Poehlein A."/>
            <person name="Muehling M."/>
            <person name="Daniel R."/>
        </authorList>
    </citation>
    <scope>NUCLEOTIDE SEQUENCE</scope>
</reference>
<dbReference type="Gene3D" id="2.40.160.20">
    <property type="match status" value="1"/>
</dbReference>
<gene>
    <name evidence="1" type="primary">ompW_2</name>
    <name evidence="1" type="ORF">GALL_176400</name>
</gene>
<dbReference type="PANTHER" id="PTHR36920:SF1">
    <property type="entry name" value="OUTER MEMBRANE PROTEIN W"/>
    <property type="match status" value="1"/>
</dbReference>
<sequence length="221" mass="23467">MKSVKLLCLTSAVALFAGITAANAADDTVGVGAGDILVHARAVAVMPQEYGHDGVTNGSVNLGNDYIPELDASYFLTDHLAVEAIAGTSRDKVTLHGAANLDLGSVWLLPPTVTLQYHPLAHNKFDPYVGAGLNYTFFYGSSNCDTRGVTGTSCQVDYKNGVGYALQAGVNYEVAQNWFLNLDVKYIDLHTTADVQSGNLHDTARVAIDPILLGVGVGYRF</sequence>
<accession>A0A1J5RX31</accession>
<dbReference type="EMBL" id="MLJW01000096">
    <property type="protein sequence ID" value="OIR00386.1"/>
    <property type="molecule type" value="Genomic_DNA"/>
</dbReference>
<name>A0A1J5RX31_9ZZZZ</name>
<dbReference type="AlphaFoldDB" id="A0A1J5RX31"/>
<organism evidence="1">
    <name type="scientific">mine drainage metagenome</name>
    <dbReference type="NCBI Taxonomy" id="410659"/>
    <lineage>
        <taxon>unclassified sequences</taxon>
        <taxon>metagenomes</taxon>
        <taxon>ecological metagenomes</taxon>
    </lineage>
</organism>
<proteinExistence type="predicted"/>
<dbReference type="SUPFAM" id="SSF56925">
    <property type="entry name" value="OMPA-like"/>
    <property type="match status" value="1"/>
</dbReference>
<protein>
    <submittedName>
        <fullName evidence="1">Outer membrane protein W</fullName>
    </submittedName>
</protein>
<dbReference type="GO" id="GO:0019867">
    <property type="term" value="C:outer membrane"/>
    <property type="evidence" value="ECO:0007669"/>
    <property type="project" value="InterPro"/>
</dbReference>
<evidence type="ECO:0000313" key="1">
    <source>
        <dbReference type="EMBL" id="OIR00386.1"/>
    </source>
</evidence>
<dbReference type="InterPro" id="IPR005618">
    <property type="entry name" value="OMPW"/>
</dbReference>
<dbReference type="GO" id="GO:0055085">
    <property type="term" value="P:transmembrane transport"/>
    <property type="evidence" value="ECO:0007669"/>
    <property type="project" value="TreeGrafter"/>
</dbReference>
<dbReference type="Pfam" id="PF03922">
    <property type="entry name" value="OmpW"/>
    <property type="match status" value="1"/>
</dbReference>
<dbReference type="InterPro" id="IPR011250">
    <property type="entry name" value="OMP/PagP_B-barrel"/>
</dbReference>